<reference evidence="1 2" key="1">
    <citation type="submission" date="2024-04" db="EMBL/GenBank/DDBJ databases">
        <title>Albibacterium profundi sp. nov., isolated from sediment of the Challenger Deep of Mariana Trench.</title>
        <authorList>
            <person name="Wang Y."/>
        </authorList>
    </citation>
    <scope>NUCLEOTIDE SEQUENCE [LARGE SCALE GENOMIC DNA]</scope>
    <source>
        <strain evidence="1 2">RHL897</strain>
    </source>
</reference>
<accession>A0ABV5CHK0</accession>
<proteinExistence type="predicted"/>
<dbReference type="Proteomes" id="UP001580928">
    <property type="component" value="Unassembled WGS sequence"/>
</dbReference>
<keyword evidence="2" id="KW-1185">Reference proteome</keyword>
<name>A0ABV5CHK0_9SPHI</name>
<evidence type="ECO:0000313" key="1">
    <source>
        <dbReference type="EMBL" id="MFB5947050.1"/>
    </source>
</evidence>
<gene>
    <name evidence="1" type="ORF">WKR92_14545</name>
</gene>
<organism evidence="1 2">
    <name type="scientific">Albibacterium profundi</name>
    <dbReference type="NCBI Taxonomy" id="3134906"/>
    <lineage>
        <taxon>Bacteria</taxon>
        <taxon>Pseudomonadati</taxon>
        <taxon>Bacteroidota</taxon>
        <taxon>Sphingobacteriia</taxon>
        <taxon>Sphingobacteriales</taxon>
        <taxon>Sphingobacteriaceae</taxon>
        <taxon>Albibacterium</taxon>
    </lineage>
</organism>
<dbReference type="RefSeq" id="WP_375558575.1">
    <property type="nucleotide sequence ID" value="NZ_JBBVGT010000003.1"/>
</dbReference>
<dbReference type="EMBL" id="JBBVGT010000003">
    <property type="protein sequence ID" value="MFB5947050.1"/>
    <property type="molecule type" value="Genomic_DNA"/>
</dbReference>
<protein>
    <submittedName>
        <fullName evidence="1">Uncharacterized protein</fullName>
    </submittedName>
</protein>
<comment type="caution">
    <text evidence="1">The sequence shown here is derived from an EMBL/GenBank/DDBJ whole genome shotgun (WGS) entry which is preliminary data.</text>
</comment>
<evidence type="ECO:0000313" key="2">
    <source>
        <dbReference type="Proteomes" id="UP001580928"/>
    </source>
</evidence>
<sequence length="96" mass="11094">MKHDIFEGTIQLDYNGKVRTVPYEIETSPGYGGLPFAGVTDVNNKYYSFVRDTNGKWDPPGVGPKWPSDFLELLYHALEIEYQCLQYKDGSWKRIE</sequence>